<dbReference type="GO" id="GO:0000750">
    <property type="term" value="P:pheromone-dependent signal transduction involved in conjugation with cellular fusion"/>
    <property type="evidence" value="ECO:0007669"/>
    <property type="project" value="TreeGrafter"/>
</dbReference>
<proteinExistence type="predicted"/>
<dbReference type="InterPro" id="IPR027458">
    <property type="entry name" value="STE2_TM1-TM2_sf"/>
</dbReference>
<feature type="transmembrane region" description="Helical" evidence="1">
    <location>
        <begin position="272"/>
        <end position="295"/>
    </location>
</feature>
<keyword evidence="1" id="KW-0812">Transmembrane</keyword>
<feature type="transmembrane region" description="Helical" evidence="1">
    <location>
        <begin position="153"/>
        <end position="173"/>
    </location>
</feature>
<keyword evidence="3" id="KW-1185">Reference proteome</keyword>
<dbReference type="GO" id="GO:0004932">
    <property type="term" value="F:mating-type factor pheromone receptor activity"/>
    <property type="evidence" value="ECO:0007669"/>
    <property type="project" value="InterPro"/>
</dbReference>
<accession>A0A1E4SNX0</accession>
<keyword evidence="1" id="KW-1133">Transmembrane helix</keyword>
<dbReference type="Proteomes" id="UP000094285">
    <property type="component" value="Unassembled WGS sequence"/>
</dbReference>
<evidence type="ECO:0000256" key="1">
    <source>
        <dbReference type="SAM" id="Phobius"/>
    </source>
</evidence>
<dbReference type="PANTHER" id="PTHR28009:SF1">
    <property type="entry name" value="PHEROMONE ALPHA FACTOR RECEPTOR"/>
    <property type="match status" value="1"/>
</dbReference>
<feature type="transmembrane region" description="Helical" evidence="1">
    <location>
        <begin position="71"/>
        <end position="94"/>
    </location>
</feature>
<keyword evidence="1" id="KW-0472">Membrane</keyword>
<dbReference type="CDD" id="cd14939">
    <property type="entry name" value="7tmD_STE2"/>
    <property type="match status" value="1"/>
</dbReference>
<dbReference type="GeneID" id="30984129"/>
<feature type="transmembrane region" description="Helical" evidence="1">
    <location>
        <begin position="12"/>
        <end position="30"/>
    </location>
</feature>
<dbReference type="GO" id="GO:0038038">
    <property type="term" value="C:G protein-coupled receptor homodimeric complex"/>
    <property type="evidence" value="ECO:0007669"/>
    <property type="project" value="TreeGrafter"/>
</dbReference>
<evidence type="ECO:0000313" key="3">
    <source>
        <dbReference type="Proteomes" id="UP000094285"/>
    </source>
</evidence>
<keyword evidence="2" id="KW-0675">Receptor</keyword>
<dbReference type="InterPro" id="IPR000366">
    <property type="entry name" value="GPCR_STE2"/>
</dbReference>
<gene>
    <name evidence="2" type="ORF">CANTADRAFT_5183</name>
</gene>
<dbReference type="EMBL" id="KV453910">
    <property type="protein sequence ID" value="ODV81224.1"/>
    <property type="molecule type" value="Genomic_DNA"/>
</dbReference>
<feature type="transmembrane region" description="Helical" evidence="1">
    <location>
        <begin position="241"/>
        <end position="266"/>
    </location>
</feature>
<name>A0A1E4SNX0_9ASCO</name>
<dbReference type="Gene3D" id="1.10.287.920">
    <property type="entry name" value="Pheromone alpha factor receptor"/>
    <property type="match status" value="1"/>
</dbReference>
<evidence type="ECO:0000313" key="2">
    <source>
        <dbReference type="EMBL" id="ODV81224.1"/>
    </source>
</evidence>
<feature type="transmembrane region" description="Helical" evidence="1">
    <location>
        <begin position="42"/>
        <end position="64"/>
    </location>
</feature>
<dbReference type="PRINTS" id="PR00250">
    <property type="entry name" value="GPCRSTE2"/>
</dbReference>
<dbReference type="Pfam" id="PF02116">
    <property type="entry name" value="STE2"/>
    <property type="match status" value="1"/>
</dbReference>
<protein>
    <submittedName>
        <fullName evidence="2">Fungal pheromone mating factor STE2G-protein-coupled receptor</fullName>
    </submittedName>
</protein>
<organism evidence="2 3">
    <name type="scientific">Suhomyces tanzawaensis NRRL Y-17324</name>
    <dbReference type="NCBI Taxonomy" id="984487"/>
    <lineage>
        <taxon>Eukaryota</taxon>
        <taxon>Fungi</taxon>
        <taxon>Dikarya</taxon>
        <taxon>Ascomycota</taxon>
        <taxon>Saccharomycotina</taxon>
        <taxon>Pichiomycetes</taxon>
        <taxon>Debaryomycetaceae</taxon>
        <taxon>Suhomyces</taxon>
    </lineage>
</organism>
<reference evidence="3" key="1">
    <citation type="submission" date="2016-05" db="EMBL/GenBank/DDBJ databases">
        <title>Comparative genomics of biotechnologically important yeasts.</title>
        <authorList>
            <consortium name="DOE Joint Genome Institute"/>
            <person name="Riley R."/>
            <person name="Haridas S."/>
            <person name="Wolfe K.H."/>
            <person name="Lopes M.R."/>
            <person name="Hittinger C.T."/>
            <person name="Goker M."/>
            <person name="Salamov A."/>
            <person name="Wisecaver J."/>
            <person name="Long T.M."/>
            <person name="Aerts A.L."/>
            <person name="Barry K."/>
            <person name="Choi C."/>
            <person name="Clum A."/>
            <person name="Coughlan A.Y."/>
            <person name="Deshpande S."/>
            <person name="Douglass A.P."/>
            <person name="Hanson S.J."/>
            <person name="Klenk H.-P."/>
            <person name="Labutti K."/>
            <person name="Lapidus A."/>
            <person name="Lindquist E."/>
            <person name="Lipzen A."/>
            <person name="Meier-Kolthoff J.P."/>
            <person name="Ohm R.A."/>
            <person name="Otillar R.P."/>
            <person name="Pangilinan J."/>
            <person name="Peng Y."/>
            <person name="Rokas A."/>
            <person name="Rosa C.A."/>
            <person name="Scheuner C."/>
            <person name="Sibirny A.A."/>
            <person name="Slot J.C."/>
            <person name="Stielow J.B."/>
            <person name="Sun H."/>
            <person name="Kurtzman C.P."/>
            <person name="Blackwell M."/>
            <person name="Grigoriev I.V."/>
            <person name="Jeffries T.W."/>
        </authorList>
    </citation>
    <scope>NUCLEOTIDE SEQUENCE [LARGE SCALE GENOMIC DNA]</scope>
    <source>
        <strain evidence="3">NRRL Y-17324</strain>
    </source>
</reference>
<feature type="transmembrane region" description="Helical" evidence="1">
    <location>
        <begin position="207"/>
        <end position="229"/>
    </location>
</feature>
<dbReference type="AlphaFoldDB" id="A0A1E4SNX0"/>
<dbReference type="RefSeq" id="XP_020066346.1">
    <property type="nucleotide sequence ID" value="XM_020209993.1"/>
</dbReference>
<dbReference type="OrthoDB" id="5402633at2759"/>
<dbReference type="STRING" id="984487.A0A1E4SNX0"/>
<sequence>MNVEFQSLDPKLIILNFTVQGQVFSLPFAALDAYQSENTKRAIIRGVTVGGCGILMLVLAIINWKRKKTPMFYLNMATLTAAIIRNCIYLAYLLGPLAAPSFSFSGLISSSALANYHLTVASNAFQVVLILLVEMSMTYQIFVVFRAPKLRKLGWTLTTAAGMLGLALVALYINSAVNSSKIYSSLFNHESVSQAARQDWVGSLPNILFAASVNVLSVILLIKLGLAIRTRRFLGLKQFDGFHVLFIMSTQTMTVPSILVIVLYCFPDFQNSVLLSIAVMLVVLSLPLSSTWALAANNDPDINNTAFSFMKRMDSNASHGTSTTEERTLANVSILPEKWMPSGNNHLRSPDSFAELASASEYELVNNTTVLSPSALQDEDIFRNVHDGDFVAISTHNLK</sequence>
<dbReference type="PANTHER" id="PTHR28009">
    <property type="entry name" value="PHEROMONE ALPHA FACTOR RECEPTOR"/>
    <property type="match status" value="1"/>
</dbReference>